<comment type="caution">
    <text evidence="9">The sequence shown here is derived from an EMBL/GenBank/DDBJ whole genome shotgun (WGS) entry which is preliminary data.</text>
</comment>
<feature type="transmembrane region" description="Helical" evidence="7">
    <location>
        <begin position="12"/>
        <end position="36"/>
    </location>
</feature>
<accession>A0A4R5KG92</accession>
<feature type="transmembrane region" description="Helical" evidence="7">
    <location>
        <begin position="259"/>
        <end position="278"/>
    </location>
</feature>
<feature type="transmembrane region" description="Helical" evidence="7">
    <location>
        <begin position="110"/>
        <end position="135"/>
    </location>
</feature>
<comment type="similarity">
    <text evidence="7">Belongs to the binding-protein-dependent transport system permease family.</text>
</comment>
<keyword evidence="10" id="KW-1185">Reference proteome</keyword>
<dbReference type="Gene3D" id="1.10.3720.10">
    <property type="entry name" value="MetI-like"/>
    <property type="match status" value="1"/>
</dbReference>
<evidence type="ECO:0000256" key="5">
    <source>
        <dbReference type="ARBA" id="ARBA00022989"/>
    </source>
</evidence>
<dbReference type="RefSeq" id="WP_133233074.1">
    <property type="nucleotide sequence ID" value="NZ_SMRT01000014.1"/>
</dbReference>
<evidence type="ECO:0000256" key="6">
    <source>
        <dbReference type="ARBA" id="ARBA00023136"/>
    </source>
</evidence>
<dbReference type="InterPro" id="IPR000515">
    <property type="entry name" value="MetI-like"/>
</dbReference>
<dbReference type="SUPFAM" id="SSF161098">
    <property type="entry name" value="MetI-like"/>
    <property type="match status" value="1"/>
</dbReference>
<dbReference type="InterPro" id="IPR035906">
    <property type="entry name" value="MetI-like_sf"/>
</dbReference>
<evidence type="ECO:0000259" key="8">
    <source>
        <dbReference type="PROSITE" id="PS50928"/>
    </source>
</evidence>
<evidence type="ECO:0000256" key="3">
    <source>
        <dbReference type="ARBA" id="ARBA00022475"/>
    </source>
</evidence>
<evidence type="ECO:0000313" key="10">
    <source>
        <dbReference type="Proteomes" id="UP000295636"/>
    </source>
</evidence>
<evidence type="ECO:0000256" key="7">
    <source>
        <dbReference type="RuleBase" id="RU363032"/>
    </source>
</evidence>
<dbReference type="AlphaFoldDB" id="A0A4R5KG92"/>
<sequence>MVKDRTIGSILFDCINYTLLLLFALAAAIPFVYTIAGSFSTAQELLEKGFILFPTKFSLESYRYIFSTNTLIRSLLVTIFITVMGTLFNLVFTVLMAYPLAKKGLKGRNTIMLMIIFSMLFSGGMIPSFLVVKALGLLNSYWAVIIPSAINSFNLIVIKNFFQQLPEGLEESAQIDGCNELQILVRIVLPLSTPALATFSLFYAVGHWNTFMSAILYINNSSKWPIQVLLRQIVILAQGGIGDSQDFSPEYVAPPAETIKMAVIVVSTVPILLVYPFLQKHFAKGVMLGSVKG</sequence>
<dbReference type="PANTHER" id="PTHR43744">
    <property type="entry name" value="ABC TRANSPORTER PERMEASE PROTEIN MG189-RELATED-RELATED"/>
    <property type="match status" value="1"/>
</dbReference>
<feature type="transmembrane region" description="Helical" evidence="7">
    <location>
        <begin position="71"/>
        <end position="98"/>
    </location>
</feature>
<name>A0A4R5KG92_9BACL</name>
<keyword evidence="6 7" id="KW-0472">Membrane</keyword>
<dbReference type="GO" id="GO:0005886">
    <property type="term" value="C:plasma membrane"/>
    <property type="evidence" value="ECO:0007669"/>
    <property type="project" value="UniProtKB-SubCell"/>
</dbReference>
<protein>
    <submittedName>
        <fullName evidence="9">Carbohydrate ABC transporter permease</fullName>
    </submittedName>
</protein>
<proteinExistence type="inferred from homology"/>
<evidence type="ECO:0000313" key="9">
    <source>
        <dbReference type="EMBL" id="TDF94032.1"/>
    </source>
</evidence>
<dbReference type="CDD" id="cd06261">
    <property type="entry name" value="TM_PBP2"/>
    <property type="match status" value="1"/>
</dbReference>
<dbReference type="Proteomes" id="UP000295636">
    <property type="component" value="Unassembled WGS sequence"/>
</dbReference>
<dbReference type="PANTHER" id="PTHR43744:SF9">
    <property type="entry name" value="POLYGALACTURONAN_RHAMNOGALACTURONAN TRANSPORT SYSTEM PERMEASE PROTEIN YTCP"/>
    <property type="match status" value="1"/>
</dbReference>
<keyword evidence="5 7" id="KW-1133">Transmembrane helix</keyword>
<dbReference type="Pfam" id="PF00528">
    <property type="entry name" value="BPD_transp_1"/>
    <property type="match status" value="1"/>
</dbReference>
<keyword evidence="4 7" id="KW-0812">Transmembrane</keyword>
<keyword evidence="3" id="KW-1003">Cell membrane</keyword>
<evidence type="ECO:0000256" key="2">
    <source>
        <dbReference type="ARBA" id="ARBA00022448"/>
    </source>
</evidence>
<dbReference type="PROSITE" id="PS50928">
    <property type="entry name" value="ABC_TM1"/>
    <property type="match status" value="1"/>
</dbReference>
<feature type="transmembrane region" description="Helical" evidence="7">
    <location>
        <begin position="183"/>
        <end position="205"/>
    </location>
</feature>
<evidence type="ECO:0000256" key="1">
    <source>
        <dbReference type="ARBA" id="ARBA00004651"/>
    </source>
</evidence>
<dbReference type="GO" id="GO:0055085">
    <property type="term" value="P:transmembrane transport"/>
    <property type="evidence" value="ECO:0007669"/>
    <property type="project" value="InterPro"/>
</dbReference>
<dbReference type="OrthoDB" id="9810086at2"/>
<dbReference type="EMBL" id="SMRT01000014">
    <property type="protein sequence ID" value="TDF94032.1"/>
    <property type="molecule type" value="Genomic_DNA"/>
</dbReference>
<evidence type="ECO:0000256" key="4">
    <source>
        <dbReference type="ARBA" id="ARBA00022692"/>
    </source>
</evidence>
<feature type="transmembrane region" description="Helical" evidence="7">
    <location>
        <begin position="141"/>
        <end position="162"/>
    </location>
</feature>
<reference evidence="9 10" key="1">
    <citation type="submission" date="2019-03" db="EMBL/GenBank/DDBJ databases">
        <title>This is whole genome sequence of Paenibacillus sp MS74 strain.</title>
        <authorList>
            <person name="Trinh H.N."/>
        </authorList>
    </citation>
    <scope>NUCLEOTIDE SEQUENCE [LARGE SCALE GENOMIC DNA]</scope>
    <source>
        <strain evidence="9 10">MS74</strain>
    </source>
</reference>
<organism evidence="9 10">
    <name type="scientific">Paenibacillus piri</name>
    <dbReference type="NCBI Taxonomy" id="2547395"/>
    <lineage>
        <taxon>Bacteria</taxon>
        <taxon>Bacillati</taxon>
        <taxon>Bacillota</taxon>
        <taxon>Bacilli</taxon>
        <taxon>Bacillales</taxon>
        <taxon>Paenibacillaceae</taxon>
        <taxon>Paenibacillus</taxon>
    </lineage>
</organism>
<keyword evidence="2 7" id="KW-0813">Transport</keyword>
<gene>
    <name evidence="9" type="ORF">E1757_24335</name>
</gene>
<feature type="domain" description="ABC transmembrane type-1" evidence="8">
    <location>
        <begin position="75"/>
        <end position="274"/>
    </location>
</feature>
<comment type="subcellular location">
    <subcellularLocation>
        <location evidence="1 7">Cell membrane</location>
        <topology evidence="1 7">Multi-pass membrane protein</topology>
    </subcellularLocation>
</comment>